<evidence type="ECO:0000313" key="2">
    <source>
        <dbReference type="Proteomes" id="UP000239204"/>
    </source>
</evidence>
<accession>A0A2S7A8D2</accession>
<name>A0A2S7A8D2_9XANT</name>
<dbReference type="InterPro" id="IPR009078">
    <property type="entry name" value="Ferritin-like_SF"/>
</dbReference>
<dbReference type="InterPro" id="IPR010287">
    <property type="entry name" value="DUF892_YciF-like"/>
</dbReference>
<dbReference type="InterPro" id="IPR012347">
    <property type="entry name" value="Ferritin-like"/>
</dbReference>
<dbReference type="EMBL" id="MIGY01000007">
    <property type="protein sequence ID" value="PPU04847.1"/>
    <property type="molecule type" value="Genomic_DNA"/>
</dbReference>
<gene>
    <name evidence="1" type="ORF">XarjCFBP7645_21130</name>
</gene>
<comment type="caution">
    <text evidence="1">The sequence shown here is derived from an EMBL/GenBank/DDBJ whole genome shotgun (WGS) entry which is preliminary data.</text>
</comment>
<dbReference type="Proteomes" id="UP000239204">
    <property type="component" value="Unassembled WGS sequence"/>
</dbReference>
<dbReference type="RefSeq" id="WP_104539041.1">
    <property type="nucleotide sequence ID" value="NZ_MIGY01000007.1"/>
</dbReference>
<protein>
    <submittedName>
        <fullName evidence="1">Uncharacterized protein</fullName>
    </submittedName>
</protein>
<evidence type="ECO:0000313" key="1">
    <source>
        <dbReference type="EMBL" id="PPU04847.1"/>
    </source>
</evidence>
<dbReference type="AlphaFoldDB" id="A0A2S7A8D2"/>
<dbReference type="SUPFAM" id="SSF47240">
    <property type="entry name" value="Ferritin-like"/>
    <property type="match status" value="1"/>
</dbReference>
<dbReference type="CDD" id="cd00657">
    <property type="entry name" value="Ferritin_like"/>
    <property type="match status" value="1"/>
</dbReference>
<proteinExistence type="predicted"/>
<sequence>MAEPKENLLDWLRDAHAMEQQAETMLRGQASRIEHYPVLKARIEEHIQETIGQRELLEGCIKRLGGSPSTIKDVMGKMAALGQAVGGMTASDEIVKGAMAGYVFEHLEIASYTALIAAAKTAGDPETARVCEEILVQEEAMADWLATHLPELTEEFLVRDATPGAEAKK</sequence>
<dbReference type="Pfam" id="PF05974">
    <property type="entry name" value="DUF892"/>
    <property type="match status" value="1"/>
</dbReference>
<reference evidence="1 2" key="1">
    <citation type="submission" date="2016-08" db="EMBL/GenBank/DDBJ databases">
        <title>Evolution of the type three secretion system and type three effector repertoires in Xanthomonas.</title>
        <authorList>
            <person name="Merda D."/>
            <person name="Briand M."/>
            <person name="Bosis E."/>
            <person name="Rousseau C."/>
            <person name="Portier P."/>
            <person name="Jacques M.-A."/>
            <person name="Fischer-Le Saux M."/>
        </authorList>
    </citation>
    <scope>NUCLEOTIDE SEQUENCE [LARGE SCALE GENOMIC DNA]</scope>
    <source>
        <strain evidence="1 2">CFBP 7645</strain>
    </source>
</reference>
<organism evidence="1 2">
    <name type="scientific">Xanthomonas arboricola</name>
    <dbReference type="NCBI Taxonomy" id="56448"/>
    <lineage>
        <taxon>Bacteria</taxon>
        <taxon>Pseudomonadati</taxon>
        <taxon>Pseudomonadota</taxon>
        <taxon>Gammaproteobacteria</taxon>
        <taxon>Lysobacterales</taxon>
        <taxon>Lysobacteraceae</taxon>
        <taxon>Xanthomonas</taxon>
    </lineage>
</organism>
<dbReference type="Gene3D" id="1.20.1260.10">
    <property type="match status" value="1"/>
</dbReference>